<evidence type="ECO:0000256" key="3">
    <source>
        <dbReference type="ARBA" id="ARBA00022723"/>
    </source>
</evidence>
<dbReference type="InParanoid" id="F2UPM8"/>
<dbReference type="GO" id="GO:0003676">
    <property type="term" value="F:nucleic acid binding"/>
    <property type="evidence" value="ECO:0007669"/>
    <property type="project" value="InterPro"/>
</dbReference>
<organism evidence="12">
    <name type="scientific">Salpingoeca rosetta (strain ATCC 50818 / BSB-021)</name>
    <dbReference type="NCBI Taxonomy" id="946362"/>
    <lineage>
        <taxon>Eukaryota</taxon>
        <taxon>Choanoflagellata</taxon>
        <taxon>Craspedida</taxon>
        <taxon>Salpingoecidae</taxon>
        <taxon>Salpingoeca</taxon>
    </lineage>
</organism>
<evidence type="ECO:0000256" key="6">
    <source>
        <dbReference type="ARBA" id="ARBA00023163"/>
    </source>
</evidence>
<dbReference type="GO" id="GO:0006367">
    <property type="term" value="P:transcription initiation at RNA polymerase II promoter"/>
    <property type="evidence" value="ECO:0007669"/>
    <property type="project" value="TreeGrafter"/>
</dbReference>
<dbReference type="GO" id="GO:0001193">
    <property type="term" value="P:maintenance of transcriptional fidelity during transcription elongation by RNA polymerase II"/>
    <property type="evidence" value="ECO:0007669"/>
    <property type="project" value="TreeGrafter"/>
</dbReference>
<protein>
    <recommendedName>
        <fullName evidence="10">TFIIS-type domain-containing protein</fullName>
    </recommendedName>
</protein>
<comment type="similarity">
    <text evidence="9">Belongs to the archaeal rpoM/eukaryotic RPA12/RPB9/RPC11 RNA polymerase family.</text>
</comment>
<dbReference type="RefSeq" id="XP_004988811.1">
    <property type="nucleotide sequence ID" value="XM_004988754.1"/>
</dbReference>
<keyword evidence="7" id="KW-0539">Nucleus</keyword>
<keyword evidence="2 9" id="KW-0240">DNA-directed RNA polymerase</keyword>
<reference evidence="11" key="1">
    <citation type="submission" date="2009-08" db="EMBL/GenBank/DDBJ databases">
        <title>Annotation of Salpingoeca rosetta.</title>
        <authorList>
            <consortium name="The Broad Institute Genome Sequencing Platform"/>
            <person name="Russ C."/>
            <person name="Cuomo C."/>
            <person name="Burger G."/>
            <person name="Gray M.W."/>
            <person name="Holland P.W.H."/>
            <person name="King N."/>
            <person name="Lang F.B.F."/>
            <person name="Roger A.J."/>
            <person name="Ruiz-Trillo I."/>
            <person name="Young S.K."/>
            <person name="Zeng Q."/>
            <person name="Gargeya S."/>
            <person name="Alvarado L."/>
            <person name="Berlin A."/>
            <person name="Chapman S.B."/>
            <person name="Chen Z."/>
            <person name="Freedman E."/>
            <person name="Gellesch M."/>
            <person name="Goldberg J."/>
            <person name="Griggs A."/>
            <person name="Gujja S."/>
            <person name="Heilman E."/>
            <person name="Heiman D."/>
            <person name="Howarth C."/>
            <person name="Mehta T."/>
            <person name="Neiman D."/>
            <person name="Pearson M."/>
            <person name="Roberts A."/>
            <person name="Saif S."/>
            <person name="Shea T."/>
            <person name="Shenoy N."/>
            <person name="Sisk P."/>
            <person name="Stolte C."/>
            <person name="Sykes S."/>
            <person name="White J."/>
            <person name="Yandava C."/>
            <person name="Haas B."/>
            <person name="Nusbaum C."/>
            <person name="Birren B."/>
        </authorList>
    </citation>
    <scope>NUCLEOTIDE SEQUENCE [LARGE SCALE GENOMIC DNA]</scope>
    <source>
        <strain evidence="11">ATCC 50818</strain>
    </source>
</reference>
<gene>
    <name evidence="11" type="ORF">PTSG_10432</name>
</gene>
<dbReference type="OrthoDB" id="282270at2759"/>
<evidence type="ECO:0000256" key="1">
    <source>
        <dbReference type="ARBA" id="ARBA00004604"/>
    </source>
</evidence>
<evidence type="ECO:0000256" key="8">
    <source>
        <dbReference type="PROSITE-ProRule" id="PRU00472"/>
    </source>
</evidence>
<dbReference type="PANTHER" id="PTHR11239:SF1">
    <property type="entry name" value="DNA-DIRECTED RNA POLYMERASE II SUBUNIT RPB9"/>
    <property type="match status" value="1"/>
</dbReference>
<dbReference type="InterPro" id="IPR019761">
    <property type="entry name" value="DNA-dir_RNA_pol-M_15_CS"/>
</dbReference>
<comment type="subcellular location">
    <subcellularLocation>
        <location evidence="1">Nucleus</location>
        <location evidence="1">Nucleolus</location>
    </subcellularLocation>
</comment>
<dbReference type="GO" id="GO:0003899">
    <property type="term" value="F:DNA-directed RNA polymerase activity"/>
    <property type="evidence" value="ECO:0007669"/>
    <property type="project" value="InterPro"/>
</dbReference>
<dbReference type="Pfam" id="PF02150">
    <property type="entry name" value="Zn_ribbon_RPB9"/>
    <property type="match status" value="1"/>
</dbReference>
<dbReference type="InterPro" id="IPR034012">
    <property type="entry name" value="Zn_ribbon_RPB9_C"/>
</dbReference>
<evidence type="ECO:0000313" key="12">
    <source>
        <dbReference type="Proteomes" id="UP000007799"/>
    </source>
</evidence>
<dbReference type="InterPro" id="IPR012164">
    <property type="entry name" value="Rpa12/Rpb9/Rpc10/TFS"/>
</dbReference>
<dbReference type="InterPro" id="IPR001529">
    <property type="entry name" value="Zn_ribbon_RPB9"/>
</dbReference>
<dbReference type="GO" id="GO:0006283">
    <property type="term" value="P:transcription-coupled nucleotide-excision repair"/>
    <property type="evidence" value="ECO:0007669"/>
    <property type="project" value="TreeGrafter"/>
</dbReference>
<dbReference type="GeneID" id="16069351"/>
<evidence type="ECO:0000256" key="5">
    <source>
        <dbReference type="ARBA" id="ARBA00022833"/>
    </source>
</evidence>
<evidence type="ECO:0000256" key="9">
    <source>
        <dbReference type="RuleBase" id="RU003474"/>
    </source>
</evidence>
<evidence type="ECO:0000256" key="4">
    <source>
        <dbReference type="ARBA" id="ARBA00022771"/>
    </source>
</evidence>
<dbReference type="Pfam" id="PF01096">
    <property type="entry name" value="Zn_ribbon_TFIIS"/>
    <property type="match status" value="1"/>
</dbReference>
<dbReference type="Proteomes" id="UP000007799">
    <property type="component" value="Unassembled WGS sequence"/>
</dbReference>
<dbReference type="KEGG" id="sre:PTSG_10432"/>
<sequence>MAATSPAVEALINFCNEPEPDRQHDTAPYDTERLDELGLIAYEEGDPLIRNILASASFESIMEGFVCHNEQEYVDLEELAYKLKNRTSIPRHVGIDFCSECNNMLHPAESADRTRLVFKCRSCQNEVERANAFCVYVNNISEDIESLTRMNPDVIADPTLPHSRSKPCPQCAHEDAVYFQAQVNREKSNMQLFYVCCQCRHQWRDHVEKPDDTADDGEVPGY</sequence>
<feature type="domain" description="TFIIS-type" evidence="10">
    <location>
        <begin position="164"/>
        <end position="204"/>
    </location>
</feature>
<dbReference type="Gene3D" id="2.20.25.10">
    <property type="match status" value="2"/>
</dbReference>
<proteinExistence type="inferred from homology"/>
<dbReference type="SUPFAM" id="SSF57783">
    <property type="entry name" value="Zinc beta-ribbon"/>
    <property type="match status" value="2"/>
</dbReference>
<dbReference type="eggNOG" id="KOG2691">
    <property type="taxonomic scope" value="Eukaryota"/>
</dbReference>
<evidence type="ECO:0000313" key="11">
    <source>
        <dbReference type="EMBL" id="EGD79583.1"/>
    </source>
</evidence>
<dbReference type="SMART" id="SM00661">
    <property type="entry name" value="RPOL9"/>
    <property type="match status" value="1"/>
</dbReference>
<dbReference type="PROSITE" id="PS01030">
    <property type="entry name" value="RNA_POL_M_15KD"/>
    <property type="match status" value="1"/>
</dbReference>
<dbReference type="STRING" id="946362.F2UPM8"/>
<dbReference type="GO" id="GO:0005665">
    <property type="term" value="C:RNA polymerase II, core complex"/>
    <property type="evidence" value="ECO:0007669"/>
    <property type="project" value="TreeGrafter"/>
</dbReference>
<dbReference type="FunCoup" id="F2UPM8">
    <property type="interactions" value="815"/>
</dbReference>
<accession>F2UPM8</accession>
<evidence type="ECO:0000259" key="10">
    <source>
        <dbReference type="PROSITE" id="PS51133"/>
    </source>
</evidence>
<evidence type="ECO:0000256" key="2">
    <source>
        <dbReference type="ARBA" id="ARBA00022478"/>
    </source>
</evidence>
<keyword evidence="6 9" id="KW-0804">Transcription</keyword>
<keyword evidence="12" id="KW-1185">Reference proteome</keyword>
<evidence type="ECO:0000256" key="7">
    <source>
        <dbReference type="ARBA" id="ARBA00023242"/>
    </source>
</evidence>
<dbReference type="GO" id="GO:0008270">
    <property type="term" value="F:zinc ion binding"/>
    <property type="evidence" value="ECO:0007669"/>
    <property type="project" value="UniProtKB-KW"/>
</dbReference>
<dbReference type="AlphaFoldDB" id="F2UPM8"/>
<dbReference type="InterPro" id="IPR001222">
    <property type="entry name" value="Znf_TFIIS"/>
</dbReference>
<keyword evidence="5" id="KW-0862">Zinc</keyword>
<keyword evidence="4 8" id="KW-0863">Zinc-finger</keyword>
<dbReference type="EMBL" id="GL832987">
    <property type="protein sequence ID" value="EGD79583.1"/>
    <property type="molecule type" value="Genomic_DNA"/>
</dbReference>
<dbReference type="SMART" id="SM00440">
    <property type="entry name" value="ZnF_C2C2"/>
    <property type="match status" value="1"/>
</dbReference>
<dbReference type="CDD" id="cd10508">
    <property type="entry name" value="Zn-ribbon_RPB9"/>
    <property type="match status" value="1"/>
</dbReference>
<dbReference type="GO" id="GO:0005730">
    <property type="term" value="C:nucleolus"/>
    <property type="evidence" value="ECO:0007669"/>
    <property type="project" value="UniProtKB-SubCell"/>
</dbReference>
<dbReference type="PROSITE" id="PS51133">
    <property type="entry name" value="ZF_TFIIS_2"/>
    <property type="match status" value="1"/>
</dbReference>
<dbReference type="PANTHER" id="PTHR11239">
    <property type="entry name" value="DNA-DIRECTED RNA POLYMERASE"/>
    <property type="match status" value="1"/>
</dbReference>
<name>F2UPM8_SALR5</name>
<keyword evidence="3 9" id="KW-0479">Metal-binding</keyword>